<sequence>MKYKFTLLLFLLSKLSFGQIDDSKFRPSVLKKNIIGKEFTFGECDQKGGYETILTYLGSVKTKKGKTYKIMNSIWIWGMSCRATHRILIFNSLNQYLGNYYMNSSCDLPTELKDGQLIFNNFSQDCDNQIEKPINFKNGIPKNIFGYKFES</sequence>
<dbReference type="EMBL" id="CAIJDP010000107">
    <property type="protein sequence ID" value="CAD0009730.1"/>
    <property type="molecule type" value="Genomic_DNA"/>
</dbReference>
<protein>
    <submittedName>
        <fullName evidence="1">Uncharacterized protein</fullName>
    </submittedName>
</protein>
<comment type="caution">
    <text evidence="1">The sequence shown here is derived from an EMBL/GenBank/DDBJ whole genome shotgun (WGS) entry which is preliminary data.</text>
</comment>
<accession>A0A6V6ZD81</accession>
<organism evidence="1 2">
    <name type="scientific">Flavobacterium salmonis</name>
    <dbReference type="NCBI Taxonomy" id="2654844"/>
    <lineage>
        <taxon>Bacteria</taxon>
        <taxon>Pseudomonadati</taxon>
        <taxon>Bacteroidota</taxon>
        <taxon>Flavobacteriia</taxon>
        <taxon>Flavobacteriales</taxon>
        <taxon>Flavobacteriaceae</taxon>
        <taxon>Flavobacterium</taxon>
    </lineage>
</organism>
<dbReference type="RefSeq" id="WP_180910959.1">
    <property type="nucleotide sequence ID" value="NZ_CAIJDP010000107.1"/>
</dbReference>
<reference evidence="1 2" key="1">
    <citation type="submission" date="2020-06" db="EMBL/GenBank/DDBJ databases">
        <authorList>
            <person name="Criscuolo A."/>
        </authorList>
    </citation>
    <scope>NUCLEOTIDE SEQUENCE [LARGE SCALE GENOMIC DNA]</scope>
    <source>
        <strain evidence="2">CIP 111411</strain>
    </source>
</reference>
<dbReference type="AlphaFoldDB" id="A0A6V6ZD81"/>
<proteinExistence type="predicted"/>
<evidence type="ECO:0000313" key="2">
    <source>
        <dbReference type="Proteomes" id="UP000530060"/>
    </source>
</evidence>
<name>A0A6V6ZD81_9FLAO</name>
<keyword evidence="2" id="KW-1185">Reference proteome</keyword>
<gene>
    <name evidence="1" type="ORF">FLAT13_05070</name>
</gene>
<evidence type="ECO:0000313" key="1">
    <source>
        <dbReference type="EMBL" id="CAD0009730.1"/>
    </source>
</evidence>
<dbReference type="Proteomes" id="UP000530060">
    <property type="component" value="Unassembled WGS sequence"/>
</dbReference>